<sequence length="152" mass="17517">MTAKGIPKQSNNSDCGLYLMAYLEKFIQGPRDFVAKLRKGKMDEDVDWPRLRSDLWQLSVVCDTELPPICADQPGLPQEAVAEFNAQNDEDEEERRKNTSLLCLFCLITVFPIEKLRENFVGTRFVYVMIRGRRMPHPSHTSHDLRPVLQHG</sequence>
<reference evidence="6" key="2">
    <citation type="submission" date="2010-03" db="EMBL/GenBank/DDBJ databases">
        <title>The genome sequence of Coccidioides posadasii strain Silveira.</title>
        <authorList>
            <consortium name="The Broad Institute Genome Sequencing Center for Infectious Disease"/>
            <person name="Neafsey D."/>
            <person name="Orbach M."/>
            <person name="Henn M.R."/>
            <person name="Cole G.T."/>
            <person name="Galgiani J."/>
            <person name="Gardner M.J."/>
            <person name="Kirkland T.N."/>
            <person name="Taylor J.W."/>
            <person name="Young S.K."/>
            <person name="Zeng Q."/>
            <person name="Koehrsen M."/>
            <person name="Alvarado L."/>
            <person name="Berlin A."/>
            <person name="Borenstein D."/>
            <person name="Chapman S.B."/>
            <person name="Chen Z."/>
            <person name="Engels R."/>
            <person name="Freedman E."/>
            <person name="Gellesch M."/>
            <person name="Goldberg J."/>
            <person name="Griggs A."/>
            <person name="Gujja S."/>
            <person name="Heilman E."/>
            <person name="Heiman D."/>
            <person name="Howarth C."/>
            <person name="Jen D."/>
            <person name="Larson L."/>
            <person name="Mehta T."/>
            <person name="Neiman D."/>
            <person name="Park D."/>
            <person name="Pearson M."/>
            <person name="Richards J."/>
            <person name="Roberts A."/>
            <person name="Saif S."/>
            <person name="Shea T."/>
            <person name="Shenoy N."/>
            <person name="Sisk P."/>
            <person name="Stolte C."/>
            <person name="Sykes S."/>
            <person name="Walk T."/>
            <person name="White J."/>
            <person name="Yandava C."/>
            <person name="Haas B."/>
            <person name="Nusbaum C."/>
            <person name="Birren B."/>
        </authorList>
    </citation>
    <scope>NUCLEOTIDE SEQUENCE [LARGE SCALE GENOMIC DNA]</scope>
    <source>
        <strain evidence="6">RMSCC 757 / Silveira</strain>
    </source>
</reference>
<dbReference type="Proteomes" id="UP000002497">
    <property type="component" value="Unassembled WGS sequence"/>
</dbReference>
<evidence type="ECO:0000313" key="5">
    <source>
        <dbReference type="EMBL" id="EFW18639.1"/>
    </source>
</evidence>
<dbReference type="STRING" id="443226.E9D557"/>
<dbReference type="EMBL" id="GL636492">
    <property type="protein sequence ID" value="EFW18639.1"/>
    <property type="molecule type" value="Genomic_DNA"/>
</dbReference>
<dbReference type="AlphaFoldDB" id="E9D557"/>
<keyword evidence="6" id="KW-1185">Reference proteome</keyword>
<evidence type="ECO:0000256" key="1">
    <source>
        <dbReference type="ARBA" id="ARBA00005234"/>
    </source>
</evidence>
<dbReference type="HOGENOM" id="CLU_1722204_0_0_1"/>
<proteinExistence type="inferred from homology"/>
<dbReference type="VEuPathDB" id="FungiDB:CPSG_05325"/>
<gene>
    <name evidence="5" type="ORF">CPSG_05325</name>
</gene>
<dbReference type="GO" id="GO:0008234">
    <property type="term" value="F:cysteine-type peptidase activity"/>
    <property type="evidence" value="ECO:0007669"/>
    <property type="project" value="InterPro"/>
</dbReference>
<dbReference type="GO" id="GO:0019783">
    <property type="term" value="F:ubiquitin-like protein peptidase activity"/>
    <property type="evidence" value="ECO:0007669"/>
    <property type="project" value="UniProtKB-ARBA"/>
</dbReference>
<reference evidence="6" key="1">
    <citation type="journal article" date="2010" name="Genome Res.">
        <title>Population genomic sequencing of Coccidioides fungi reveals recent hybridization and transposon control.</title>
        <authorList>
            <person name="Neafsey D.E."/>
            <person name="Barker B.M."/>
            <person name="Sharpton T.J."/>
            <person name="Stajich J.E."/>
            <person name="Park D.J."/>
            <person name="Whiston E."/>
            <person name="Hung C.-Y."/>
            <person name="McMahan C."/>
            <person name="White J."/>
            <person name="Sykes S."/>
            <person name="Heiman D."/>
            <person name="Young S."/>
            <person name="Zeng Q."/>
            <person name="Abouelleil A."/>
            <person name="Aftuck L."/>
            <person name="Bessette D."/>
            <person name="Brown A."/>
            <person name="FitzGerald M."/>
            <person name="Lui A."/>
            <person name="Macdonald J.P."/>
            <person name="Priest M."/>
            <person name="Orbach M.J."/>
            <person name="Galgiani J.N."/>
            <person name="Kirkland T.N."/>
            <person name="Cole G.T."/>
            <person name="Birren B.W."/>
            <person name="Henn M.R."/>
            <person name="Taylor J.W."/>
            <person name="Rounsley S.D."/>
        </authorList>
    </citation>
    <scope>NUCLEOTIDE SEQUENCE [LARGE SCALE GENOMIC DNA]</scope>
    <source>
        <strain evidence="6">RMSCC 757 / Silveira</strain>
    </source>
</reference>
<feature type="domain" description="Ubiquitin-like protease family profile" evidence="4">
    <location>
        <begin position="3"/>
        <end position="33"/>
    </location>
</feature>
<organism evidence="6">
    <name type="scientific">Coccidioides posadasii (strain RMSCC 757 / Silveira)</name>
    <name type="common">Valley fever fungus</name>
    <dbReference type="NCBI Taxonomy" id="443226"/>
    <lineage>
        <taxon>Eukaryota</taxon>
        <taxon>Fungi</taxon>
        <taxon>Dikarya</taxon>
        <taxon>Ascomycota</taxon>
        <taxon>Pezizomycotina</taxon>
        <taxon>Eurotiomycetes</taxon>
        <taxon>Eurotiomycetidae</taxon>
        <taxon>Onygenales</taxon>
        <taxon>Onygenaceae</taxon>
        <taxon>Coccidioides</taxon>
    </lineage>
</organism>
<dbReference type="InterPro" id="IPR038765">
    <property type="entry name" value="Papain-like_cys_pep_sf"/>
</dbReference>
<evidence type="ECO:0000256" key="2">
    <source>
        <dbReference type="ARBA" id="ARBA00022670"/>
    </source>
</evidence>
<dbReference type="SUPFAM" id="SSF54001">
    <property type="entry name" value="Cysteine proteinases"/>
    <property type="match status" value="1"/>
</dbReference>
<keyword evidence="3" id="KW-0378">Hydrolase</keyword>
<name>E9D557_COCPS</name>
<keyword evidence="2" id="KW-0645">Protease</keyword>
<accession>E9D557</accession>
<evidence type="ECO:0000256" key="3">
    <source>
        <dbReference type="ARBA" id="ARBA00022801"/>
    </source>
</evidence>
<protein>
    <recommendedName>
        <fullName evidence="4">Ubiquitin-like protease family profile domain-containing protein</fullName>
    </recommendedName>
</protein>
<evidence type="ECO:0000259" key="4">
    <source>
        <dbReference type="Pfam" id="PF02902"/>
    </source>
</evidence>
<dbReference type="InterPro" id="IPR003653">
    <property type="entry name" value="Peptidase_C48_C"/>
</dbReference>
<dbReference type="Gene3D" id="1.10.418.20">
    <property type="match status" value="1"/>
</dbReference>
<evidence type="ECO:0000313" key="6">
    <source>
        <dbReference type="Proteomes" id="UP000002497"/>
    </source>
</evidence>
<dbReference type="Pfam" id="PF02902">
    <property type="entry name" value="Peptidase_C48"/>
    <property type="match status" value="1"/>
</dbReference>
<comment type="similarity">
    <text evidence="1">Belongs to the peptidase C48 family.</text>
</comment>
<dbReference type="GO" id="GO:0006508">
    <property type="term" value="P:proteolysis"/>
    <property type="evidence" value="ECO:0007669"/>
    <property type="project" value="UniProtKB-KW"/>
</dbReference>